<evidence type="ECO:0000256" key="4">
    <source>
        <dbReference type="ARBA" id="ARBA00011421"/>
    </source>
</evidence>
<dbReference type="InterPro" id="IPR025192">
    <property type="entry name" value="Succ_DH/fum_Rdtase_N"/>
</dbReference>
<dbReference type="GO" id="GO:0008177">
    <property type="term" value="F:succinate dehydrogenase (quinone) activity"/>
    <property type="evidence" value="ECO:0007669"/>
    <property type="project" value="UniProtKB-EC"/>
</dbReference>
<evidence type="ECO:0000313" key="22">
    <source>
        <dbReference type="Proteomes" id="UP000054097"/>
    </source>
</evidence>
<comment type="similarity">
    <text evidence="3 18">Belongs to the succinate dehydrogenase/fumarate reductase iron-sulfur protein family.</text>
</comment>
<dbReference type="InterPro" id="IPR009051">
    <property type="entry name" value="Helical_ferredxn"/>
</dbReference>
<dbReference type="InterPro" id="IPR017896">
    <property type="entry name" value="4Fe4S_Fe-S-bd"/>
</dbReference>
<dbReference type="GO" id="GO:0009055">
    <property type="term" value="F:electron transfer activity"/>
    <property type="evidence" value="ECO:0007669"/>
    <property type="project" value="InterPro"/>
</dbReference>
<dbReference type="Pfam" id="PF13085">
    <property type="entry name" value="Fer2_3"/>
    <property type="match status" value="1"/>
</dbReference>
<dbReference type="GO" id="GO:0051537">
    <property type="term" value="F:2 iron, 2 sulfur cluster binding"/>
    <property type="evidence" value="ECO:0007669"/>
    <property type="project" value="UniProtKB-KW"/>
</dbReference>
<dbReference type="InterPro" id="IPR012675">
    <property type="entry name" value="Beta-grasp_dom_sf"/>
</dbReference>
<dbReference type="AlphaFoldDB" id="A0A0C3B6Q8"/>
<dbReference type="GO" id="GO:0005743">
    <property type="term" value="C:mitochondrial inner membrane"/>
    <property type="evidence" value="ECO:0007669"/>
    <property type="project" value="UniProtKB-SubCell"/>
</dbReference>
<dbReference type="EMBL" id="KN824296">
    <property type="protein sequence ID" value="KIM27829.1"/>
    <property type="molecule type" value="Genomic_DNA"/>
</dbReference>
<dbReference type="FunFam" id="3.10.20.30:FF:000007">
    <property type="entry name" value="Succinate dehydrogenase [ubiquinone] iron-sulfur subunit, mitochondrial"/>
    <property type="match status" value="1"/>
</dbReference>
<keyword evidence="15 18" id="KW-0411">Iron-sulfur</keyword>
<sequence length="280" mass="31789">MSLARSLLASQCRNGLSRGIATSAKRALATPVPENAPGTANQTKPPLMKEFKIYRWNPDEPEKKPHLESYNIDLNQTGPMILDAIIKIKNEMDPTLTFRRSCREGICGSCAMNIDGQNTLACLCRIDRDQSQVTKIYPLPHMYVVKDLVPDLTLFFKQYKSIEPYLKNDNPPEKGEYLQSQEDRKKLDGMYECILCACCSTACPSYWWNQDVYLGPAALMHAYRWIADSRDSYAADRKEKLQNTFSLYRCHTILNCTRTCPKGLEPATAIAKIKLEMATE</sequence>
<evidence type="ECO:0000256" key="6">
    <source>
        <dbReference type="ARBA" id="ARBA00016766"/>
    </source>
</evidence>
<dbReference type="PROSITE" id="PS00198">
    <property type="entry name" value="4FE4S_FER_1"/>
    <property type="match status" value="1"/>
</dbReference>
<dbReference type="InterPro" id="IPR017900">
    <property type="entry name" value="4Fe4S_Fe_S_CS"/>
</dbReference>
<dbReference type="FunFam" id="1.10.1060.10:FF:000001">
    <property type="entry name" value="Succinate dehydrogenase iron-sulfur subunit SdhB"/>
    <property type="match status" value="1"/>
</dbReference>
<reference evidence="21 22" key="1">
    <citation type="submission" date="2014-04" db="EMBL/GenBank/DDBJ databases">
        <authorList>
            <consortium name="DOE Joint Genome Institute"/>
            <person name="Kuo A."/>
            <person name="Zuccaro A."/>
            <person name="Kohler A."/>
            <person name="Nagy L.G."/>
            <person name="Floudas D."/>
            <person name="Copeland A."/>
            <person name="Barry K.W."/>
            <person name="Cichocki N."/>
            <person name="Veneault-Fourrey C."/>
            <person name="LaButti K."/>
            <person name="Lindquist E.A."/>
            <person name="Lipzen A."/>
            <person name="Lundell T."/>
            <person name="Morin E."/>
            <person name="Murat C."/>
            <person name="Sun H."/>
            <person name="Tunlid A."/>
            <person name="Henrissat B."/>
            <person name="Grigoriev I.V."/>
            <person name="Hibbett D.S."/>
            <person name="Martin F."/>
            <person name="Nordberg H.P."/>
            <person name="Cantor M.N."/>
            <person name="Hua S.X."/>
        </authorList>
    </citation>
    <scope>NUCLEOTIDE SEQUENCE [LARGE SCALE GENOMIC DNA]</scope>
    <source>
        <strain evidence="21 22">MAFF 305830</strain>
    </source>
</reference>
<comment type="cofactor">
    <cofactor evidence="18">
        <name>[2Fe-2S] cluster</name>
        <dbReference type="ChEBI" id="CHEBI:190135"/>
    </cofactor>
    <text evidence="18">Binds 1 [2Fe-2S] cluster.</text>
</comment>
<evidence type="ECO:0000256" key="11">
    <source>
        <dbReference type="ARBA" id="ARBA00022723"/>
    </source>
</evidence>
<proteinExistence type="inferred from homology"/>
<dbReference type="Gene3D" id="3.10.20.30">
    <property type="match status" value="1"/>
</dbReference>
<keyword evidence="11 18" id="KW-0479">Metal-binding</keyword>
<feature type="domain" description="4Fe-4S ferredoxin-type" evidence="20">
    <location>
        <begin position="183"/>
        <end position="213"/>
    </location>
</feature>
<evidence type="ECO:0000259" key="20">
    <source>
        <dbReference type="PROSITE" id="PS51379"/>
    </source>
</evidence>
<comment type="pathway">
    <text evidence="2 18">Carbohydrate metabolism; tricarboxylic acid cycle; fumarate from succinate (eukaryal route): step 1/1.</text>
</comment>
<dbReference type="HOGENOM" id="CLU_044838_0_2_1"/>
<dbReference type="GO" id="GO:0046872">
    <property type="term" value="F:metal ion binding"/>
    <property type="evidence" value="ECO:0007669"/>
    <property type="project" value="UniProtKB-KW"/>
</dbReference>
<dbReference type="PROSITE" id="PS51379">
    <property type="entry name" value="4FE4S_FER_2"/>
    <property type="match status" value="1"/>
</dbReference>
<dbReference type="SUPFAM" id="SSF54292">
    <property type="entry name" value="2Fe-2S ferredoxin-like"/>
    <property type="match status" value="1"/>
</dbReference>
<comment type="catalytic activity">
    <reaction evidence="17">
        <text>a quinone + succinate = fumarate + a quinol</text>
        <dbReference type="Rhea" id="RHEA:40523"/>
        <dbReference type="ChEBI" id="CHEBI:24646"/>
        <dbReference type="ChEBI" id="CHEBI:29806"/>
        <dbReference type="ChEBI" id="CHEBI:30031"/>
        <dbReference type="ChEBI" id="CHEBI:132124"/>
        <dbReference type="EC" id="1.3.5.1"/>
    </reaction>
</comment>
<evidence type="ECO:0000256" key="9">
    <source>
        <dbReference type="ARBA" id="ARBA00022532"/>
    </source>
</evidence>
<dbReference type="PANTHER" id="PTHR11921">
    <property type="entry name" value="SUCCINATE DEHYDROGENASE IRON-SULFUR PROTEIN"/>
    <property type="match status" value="1"/>
</dbReference>
<feature type="domain" description="2Fe-2S ferredoxin-type" evidence="19">
    <location>
        <begin position="51"/>
        <end position="139"/>
    </location>
</feature>
<dbReference type="InterPro" id="IPR006058">
    <property type="entry name" value="2Fe2S_fd_BS"/>
</dbReference>
<keyword evidence="13" id="KW-0560">Oxidoreductase</keyword>
<dbReference type="STRING" id="933852.A0A0C3B6Q8"/>
<reference evidence="22" key="2">
    <citation type="submission" date="2015-01" db="EMBL/GenBank/DDBJ databases">
        <title>Evolutionary Origins and Diversification of the Mycorrhizal Mutualists.</title>
        <authorList>
            <consortium name="DOE Joint Genome Institute"/>
            <consortium name="Mycorrhizal Genomics Consortium"/>
            <person name="Kohler A."/>
            <person name="Kuo A."/>
            <person name="Nagy L.G."/>
            <person name="Floudas D."/>
            <person name="Copeland A."/>
            <person name="Barry K.W."/>
            <person name="Cichocki N."/>
            <person name="Veneault-Fourrey C."/>
            <person name="LaButti K."/>
            <person name="Lindquist E.A."/>
            <person name="Lipzen A."/>
            <person name="Lundell T."/>
            <person name="Morin E."/>
            <person name="Murat C."/>
            <person name="Riley R."/>
            <person name="Ohm R."/>
            <person name="Sun H."/>
            <person name="Tunlid A."/>
            <person name="Henrissat B."/>
            <person name="Grigoriev I.V."/>
            <person name="Hibbett D.S."/>
            <person name="Martin F."/>
        </authorList>
    </citation>
    <scope>NUCLEOTIDE SEQUENCE [LARGE SCALE GENOMIC DNA]</scope>
    <source>
        <strain evidence="22">MAFF 305830</strain>
    </source>
</reference>
<dbReference type="OrthoDB" id="1696654at2759"/>
<comment type="function">
    <text evidence="18">Iron-sulfur protein (IP) subunit of succinate dehydrogenase (SDH) that is involved in complex II of the mitochondrial electron transport chain and is responsible for transferring electrons from succinate to ubiquinone (coenzyme Q).</text>
</comment>
<keyword evidence="16 18" id="KW-0003">3Fe-4S</keyword>
<comment type="subunit">
    <text evidence="4">Component of complex II composed of four subunits: a flavoprotein (FP), an iron-sulfur protein (IP), and a cytochrome b composed of a large and a small subunit.</text>
</comment>
<dbReference type="InterPro" id="IPR004489">
    <property type="entry name" value="Succ_DH/fum_Rdtase_Fe-S"/>
</dbReference>
<evidence type="ECO:0000256" key="15">
    <source>
        <dbReference type="ARBA" id="ARBA00023014"/>
    </source>
</evidence>
<dbReference type="NCBIfam" id="TIGR00384">
    <property type="entry name" value="dhsB"/>
    <property type="match status" value="1"/>
</dbReference>
<dbReference type="GO" id="GO:0006099">
    <property type="term" value="P:tricarboxylic acid cycle"/>
    <property type="evidence" value="ECO:0007669"/>
    <property type="project" value="UniProtKB-UniPathway"/>
</dbReference>
<keyword evidence="18" id="KW-0472">Membrane</keyword>
<evidence type="ECO:0000259" key="19">
    <source>
        <dbReference type="PROSITE" id="PS51085"/>
    </source>
</evidence>
<dbReference type="Gene3D" id="1.10.1060.10">
    <property type="entry name" value="Alpha-helical ferredoxin"/>
    <property type="match status" value="1"/>
</dbReference>
<dbReference type="InterPro" id="IPR036010">
    <property type="entry name" value="2Fe-2S_ferredoxin-like_sf"/>
</dbReference>
<accession>A0A0C3B6Q8</accession>
<evidence type="ECO:0000256" key="2">
    <source>
        <dbReference type="ARBA" id="ARBA00004788"/>
    </source>
</evidence>
<comment type="cofactor">
    <cofactor evidence="18">
        <name>[3Fe-4S] cluster</name>
        <dbReference type="ChEBI" id="CHEBI:21137"/>
    </cofactor>
    <text evidence="18">Binds 1 [3Fe-4S] cluster.</text>
</comment>
<keyword evidence="7" id="KW-0813">Transport</keyword>
<comment type="subcellular location">
    <subcellularLocation>
        <location evidence="1 18">Mitochondrion inner membrane</location>
        <topology evidence="1 18">Peripheral membrane protein</topology>
        <orientation evidence="1 18">Matrix side</orientation>
    </subcellularLocation>
</comment>
<dbReference type="PANTHER" id="PTHR11921:SF29">
    <property type="entry name" value="SUCCINATE DEHYDROGENASE [UBIQUINONE] IRON-SULFUR SUBUNIT, MITOCHONDRIAL"/>
    <property type="match status" value="1"/>
</dbReference>
<keyword evidence="9" id="KW-0816">Tricarboxylic acid cycle</keyword>
<keyword evidence="10 18" id="KW-0001">2Fe-2S</keyword>
<evidence type="ECO:0000256" key="18">
    <source>
        <dbReference type="RuleBase" id="RU361237"/>
    </source>
</evidence>
<evidence type="ECO:0000256" key="16">
    <source>
        <dbReference type="ARBA" id="ARBA00023291"/>
    </source>
</evidence>
<dbReference type="NCBIfam" id="NF004616">
    <property type="entry name" value="PRK05950.1"/>
    <property type="match status" value="1"/>
</dbReference>
<dbReference type="InterPro" id="IPR050573">
    <property type="entry name" value="SDH/FRD_Iron-Sulfur"/>
</dbReference>
<keyword evidence="12" id="KW-0249">Electron transport</keyword>
<evidence type="ECO:0000256" key="10">
    <source>
        <dbReference type="ARBA" id="ARBA00022714"/>
    </source>
</evidence>
<dbReference type="Pfam" id="PF13534">
    <property type="entry name" value="Fer4_17"/>
    <property type="match status" value="1"/>
</dbReference>
<comment type="cofactor">
    <cofactor evidence="18">
        <name>[4Fe-4S] cluster</name>
        <dbReference type="ChEBI" id="CHEBI:49883"/>
    </cofactor>
    <text evidence="18">Binds 1 [4Fe-4S] cluster.</text>
</comment>
<evidence type="ECO:0000256" key="3">
    <source>
        <dbReference type="ARBA" id="ARBA00009433"/>
    </source>
</evidence>
<dbReference type="CDD" id="cd00207">
    <property type="entry name" value="fer2"/>
    <property type="match status" value="1"/>
</dbReference>
<gene>
    <name evidence="21" type="ORF">M408DRAFT_70598</name>
</gene>
<dbReference type="Proteomes" id="UP000054097">
    <property type="component" value="Unassembled WGS sequence"/>
</dbReference>
<keyword evidence="14 18" id="KW-0408">Iron</keyword>
<keyword evidence="22" id="KW-1185">Reference proteome</keyword>
<evidence type="ECO:0000256" key="17">
    <source>
        <dbReference type="ARBA" id="ARBA00049220"/>
    </source>
</evidence>
<dbReference type="PROSITE" id="PS51085">
    <property type="entry name" value="2FE2S_FER_2"/>
    <property type="match status" value="1"/>
</dbReference>
<keyword evidence="18" id="KW-0999">Mitochondrion inner membrane</keyword>
<keyword evidence="8 18" id="KW-0004">4Fe-4S</keyword>
<dbReference type="PROSITE" id="PS00197">
    <property type="entry name" value="2FE2S_FER_1"/>
    <property type="match status" value="1"/>
</dbReference>
<dbReference type="InterPro" id="IPR001041">
    <property type="entry name" value="2Fe-2S_ferredoxin-type"/>
</dbReference>
<dbReference type="UniPathway" id="UPA00223">
    <property type="reaction ID" value="UER01006"/>
</dbReference>
<name>A0A0C3B6Q8_SERVB</name>
<dbReference type="EC" id="1.3.5.1" evidence="5 18"/>
<dbReference type="SUPFAM" id="SSF46548">
    <property type="entry name" value="alpha-helical ferredoxin"/>
    <property type="match status" value="1"/>
</dbReference>
<evidence type="ECO:0000313" key="21">
    <source>
        <dbReference type="EMBL" id="KIM27829.1"/>
    </source>
</evidence>
<dbReference type="GO" id="GO:0051538">
    <property type="term" value="F:3 iron, 4 sulfur cluster binding"/>
    <property type="evidence" value="ECO:0007669"/>
    <property type="project" value="UniProtKB-KW"/>
</dbReference>
<evidence type="ECO:0000256" key="8">
    <source>
        <dbReference type="ARBA" id="ARBA00022485"/>
    </source>
</evidence>
<evidence type="ECO:0000256" key="5">
    <source>
        <dbReference type="ARBA" id="ARBA00012792"/>
    </source>
</evidence>
<evidence type="ECO:0000256" key="7">
    <source>
        <dbReference type="ARBA" id="ARBA00022448"/>
    </source>
</evidence>
<evidence type="ECO:0000256" key="13">
    <source>
        <dbReference type="ARBA" id="ARBA00023002"/>
    </source>
</evidence>
<evidence type="ECO:0000256" key="12">
    <source>
        <dbReference type="ARBA" id="ARBA00022982"/>
    </source>
</evidence>
<evidence type="ECO:0000256" key="1">
    <source>
        <dbReference type="ARBA" id="ARBA00004443"/>
    </source>
</evidence>
<keyword evidence="18" id="KW-0496">Mitochondrion</keyword>
<dbReference type="GO" id="GO:0051539">
    <property type="term" value="F:4 iron, 4 sulfur cluster binding"/>
    <property type="evidence" value="ECO:0007669"/>
    <property type="project" value="UniProtKB-KW"/>
</dbReference>
<organism evidence="21 22">
    <name type="scientific">Serendipita vermifera MAFF 305830</name>
    <dbReference type="NCBI Taxonomy" id="933852"/>
    <lineage>
        <taxon>Eukaryota</taxon>
        <taxon>Fungi</taxon>
        <taxon>Dikarya</taxon>
        <taxon>Basidiomycota</taxon>
        <taxon>Agaricomycotina</taxon>
        <taxon>Agaricomycetes</taxon>
        <taxon>Sebacinales</taxon>
        <taxon>Serendipitaceae</taxon>
        <taxon>Serendipita</taxon>
    </lineage>
</organism>
<protein>
    <recommendedName>
        <fullName evidence="6 18">Succinate dehydrogenase [ubiquinone] iron-sulfur subunit, mitochondrial</fullName>
        <ecNumber evidence="5 18">1.3.5.1</ecNumber>
    </recommendedName>
</protein>
<dbReference type="GO" id="GO:0022904">
    <property type="term" value="P:respiratory electron transport chain"/>
    <property type="evidence" value="ECO:0007669"/>
    <property type="project" value="TreeGrafter"/>
</dbReference>
<evidence type="ECO:0000256" key="14">
    <source>
        <dbReference type="ARBA" id="ARBA00023004"/>
    </source>
</evidence>